<dbReference type="CDD" id="cd06580">
    <property type="entry name" value="TM_PBP1_transp_TpRbsC_like"/>
    <property type="match status" value="1"/>
</dbReference>
<dbReference type="Proteomes" id="UP001144805">
    <property type="component" value="Unassembled WGS sequence"/>
</dbReference>
<feature type="transmembrane region" description="Helical" evidence="6">
    <location>
        <begin position="201"/>
        <end position="220"/>
    </location>
</feature>
<name>A0A9X3E3F1_9HYPH</name>
<dbReference type="PANTHER" id="PTHR43370:SF2">
    <property type="entry name" value="ABC TRANSPORTER PERMEASE PROTEIN"/>
    <property type="match status" value="1"/>
</dbReference>
<evidence type="ECO:0000313" key="7">
    <source>
        <dbReference type="EMBL" id="MCX5569083.1"/>
    </source>
</evidence>
<gene>
    <name evidence="7" type="ORF">OSH07_07740</name>
</gene>
<organism evidence="7 8">
    <name type="scientific">Kaistia nematophila</name>
    <dbReference type="NCBI Taxonomy" id="2994654"/>
    <lineage>
        <taxon>Bacteria</taxon>
        <taxon>Pseudomonadati</taxon>
        <taxon>Pseudomonadota</taxon>
        <taxon>Alphaproteobacteria</taxon>
        <taxon>Hyphomicrobiales</taxon>
        <taxon>Kaistiaceae</taxon>
        <taxon>Kaistia</taxon>
    </lineage>
</organism>
<evidence type="ECO:0000256" key="2">
    <source>
        <dbReference type="ARBA" id="ARBA00022475"/>
    </source>
</evidence>
<dbReference type="PANTHER" id="PTHR43370">
    <property type="entry name" value="SUGAR ABC TRANSPORTER INTEGRAL MEMBRANE PROTEIN-RELATED"/>
    <property type="match status" value="1"/>
</dbReference>
<evidence type="ECO:0000313" key="8">
    <source>
        <dbReference type="Proteomes" id="UP001144805"/>
    </source>
</evidence>
<evidence type="ECO:0000256" key="1">
    <source>
        <dbReference type="ARBA" id="ARBA00004651"/>
    </source>
</evidence>
<comment type="subcellular location">
    <subcellularLocation>
        <location evidence="1">Cell membrane</location>
        <topology evidence="1">Multi-pass membrane protein</topology>
    </subcellularLocation>
</comment>
<feature type="transmembrane region" description="Helical" evidence="6">
    <location>
        <begin position="44"/>
        <end position="63"/>
    </location>
</feature>
<dbReference type="EMBL" id="JAPKNK010000002">
    <property type="protein sequence ID" value="MCX5569083.1"/>
    <property type="molecule type" value="Genomic_DNA"/>
</dbReference>
<keyword evidence="3 6" id="KW-0812">Transmembrane</keyword>
<reference evidence="7" key="1">
    <citation type="submission" date="2022-11" db="EMBL/GenBank/DDBJ databases">
        <title>Biodiversity and phylogenetic relationships of bacteria.</title>
        <authorList>
            <person name="Machado R.A.R."/>
            <person name="Bhat A."/>
            <person name="Loulou A."/>
            <person name="Kallel S."/>
        </authorList>
    </citation>
    <scope>NUCLEOTIDE SEQUENCE</scope>
    <source>
        <strain evidence="7">K-TC2</strain>
    </source>
</reference>
<dbReference type="GO" id="GO:0005886">
    <property type="term" value="C:plasma membrane"/>
    <property type="evidence" value="ECO:0007669"/>
    <property type="project" value="UniProtKB-SubCell"/>
</dbReference>
<evidence type="ECO:0000256" key="6">
    <source>
        <dbReference type="SAM" id="Phobius"/>
    </source>
</evidence>
<keyword evidence="5 6" id="KW-0472">Membrane</keyword>
<dbReference type="RefSeq" id="WP_266338035.1">
    <property type="nucleotide sequence ID" value="NZ_JAPKNK010000002.1"/>
</dbReference>
<evidence type="ECO:0000256" key="3">
    <source>
        <dbReference type="ARBA" id="ARBA00022692"/>
    </source>
</evidence>
<feature type="transmembrane region" description="Helical" evidence="6">
    <location>
        <begin position="283"/>
        <end position="308"/>
    </location>
</feature>
<accession>A0A9X3E3F1</accession>
<keyword evidence="8" id="KW-1185">Reference proteome</keyword>
<keyword evidence="4 6" id="KW-1133">Transmembrane helix</keyword>
<comment type="caution">
    <text evidence="7">The sequence shown here is derived from an EMBL/GenBank/DDBJ whole genome shotgun (WGS) entry which is preliminary data.</text>
</comment>
<keyword evidence="2" id="KW-1003">Cell membrane</keyword>
<evidence type="ECO:0000256" key="5">
    <source>
        <dbReference type="ARBA" id="ARBA00023136"/>
    </source>
</evidence>
<dbReference type="AlphaFoldDB" id="A0A9X3E3F1"/>
<dbReference type="InterPro" id="IPR001851">
    <property type="entry name" value="ABC_transp_permease"/>
</dbReference>
<feature type="transmembrane region" description="Helical" evidence="6">
    <location>
        <begin position="154"/>
        <end position="171"/>
    </location>
</feature>
<feature type="transmembrane region" description="Helical" evidence="6">
    <location>
        <begin position="69"/>
        <end position="90"/>
    </location>
</feature>
<protein>
    <submittedName>
        <fullName evidence="7">ABC transporter permease</fullName>
    </submittedName>
</protein>
<proteinExistence type="predicted"/>
<dbReference type="Pfam" id="PF02653">
    <property type="entry name" value="BPD_transp_2"/>
    <property type="match status" value="1"/>
</dbReference>
<feature type="transmembrane region" description="Helical" evidence="6">
    <location>
        <begin position="97"/>
        <end position="118"/>
    </location>
</feature>
<evidence type="ECO:0000256" key="4">
    <source>
        <dbReference type="ARBA" id="ARBA00022989"/>
    </source>
</evidence>
<sequence length="317" mass="32672">MNALAFLTDPVLAGFLAASMRLAIPILLAALGGMFSERSGVLNIGLEGAMLIGAFVGFVAAFLSGSLAIGVVAAILAGIVFGLILGFYTITLGANQVVVGIAMNLLAVGVTAFFYRLIFGSGTQSPRIDAFPPLDLGALANIPIVGPLLFRQDLLAYVALGLVVVAWVVMAKTRLGLNIRAVGEHPEAAETLGLDVYRIRYLAVAISGALAGLGGAFLSLSATGIFIDNMTAGRGYIALAILILGRRHPVGVLLAALLFGAADALQLRAQLLPTGVPFQFMLMLPYVLTIIVLAGFVGRGGAPAALGVPFRRGRSGD</sequence>
<dbReference type="GO" id="GO:0022857">
    <property type="term" value="F:transmembrane transporter activity"/>
    <property type="evidence" value="ECO:0007669"/>
    <property type="project" value="InterPro"/>
</dbReference>
<feature type="transmembrane region" description="Helical" evidence="6">
    <location>
        <begin position="12"/>
        <end position="32"/>
    </location>
</feature>